<dbReference type="RefSeq" id="XP_031776779.1">
    <property type="nucleotide sequence ID" value="XM_031920919.2"/>
</dbReference>
<dbReference type="EnsemblMetazoa" id="XM_031920925">
    <property type="protein sequence ID" value="XP_031776785"/>
    <property type="gene ID" value="LOC116415759"/>
</dbReference>
<evidence type="ECO:0000256" key="1">
    <source>
        <dbReference type="SAM" id="MobiDB-lite"/>
    </source>
</evidence>
<dbReference type="AlphaFoldDB" id="A0A7M7PXR5"/>
<dbReference type="Proteomes" id="UP000002358">
    <property type="component" value="Unassembled WGS sequence"/>
</dbReference>
<reference evidence="2" key="1">
    <citation type="submission" date="2021-01" db="UniProtKB">
        <authorList>
            <consortium name="EnsemblMetazoa"/>
        </authorList>
    </citation>
    <scope>IDENTIFICATION</scope>
</reference>
<dbReference type="GeneID" id="116415759"/>
<keyword evidence="3" id="KW-1185">Reference proteome</keyword>
<dbReference type="RefSeq" id="XP_031776785.1">
    <property type="nucleotide sequence ID" value="XM_031920925.2"/>
</dbReference>
<accession>A0A7M7PXR5</accession>
<name>A0A7M7PXR5_NASVI</name>
<sequence length="136" mass="16117">MDQVLKNIVTSIVFDEVLDHVTICFDPAGKLPMVMKLLNSYGPNNTVTFEIIPRGPHHDSARLTIIHTYRNGLIIEDNGRQNQRRHRKMHRNDREPKDHRNPHRDKDDRRWTPPTTQNCMFSHHLIRHNRNSERTS</sequence>
<dbReference type="EnsemblMetazoa" id="XM_031920919">
    <property type="protein sequence ID" value="XP_031776779"/>
    <property type="gene ID" value="LOC116415759"/>
</dbReference>
<feature type="region of interest" description="Disordered" evidence="1">
    <location>
        <begin position="76"/>
        <end position="136"/>
    </location>
</feature>
<protein>
    <submittedName>
        <fullName evidence="2">Uncharacterized protein</fullName>
    </submittedName>
</protein>
<feature type="compositionally biased region" description="Basic and acidic residues" evidence="1">
    <location>
        <begin position="92"/>
        <end position="111"/>
    </location>
</feature>
<evidence type="ECO:0000313" key="2">
    <source>
        <dbReference type="EnsemblMetazoa" id="XP_031776779"/>
    </source>
</evidence>
<evidence type="ECO:0000313" key="3">
    <source>
        <dbReference type="Proteomes" id="UP000002358"/>
    </source>
</evidence>
<organism evidence="2 3">
    <name type="scientific">Nasonia vitripennis</name>
    <name type="common">Parasitic wasp</name>
    <dbReference type="NCBI Taxonomy" id="7425"/>
    <lineage>
        <taxon>Eukaryota</taxon>
        <taxon>Metazoa</taxon>
        <taxon>Ecdysozoa</taxon>
        <taxon>Arthropoda</taxon>
        <taxon>Hexapoda</taxon>
        <taxon>Insecta</taxon>
        <taxon>Pterygota</taxon>
        <taxon>Neoptera</taxon>
        <taxon>Endopterygota</taxon>
        <taxon>Hymenoptera</taxon>
        <taxon>Apocrita</taxon>
        <taxon>Proctotrupomorpha</taxon>
        <taxon>Chalcidoidea</taxon>
        <taxon>Pteromalidae</taxon>
        <taxon>Pteromalinae</taxon>
        <taxon>Nasonia</taxon>
    </lineage>
</organism>
<feature type="compositionally biased region" description="Basic residues" evidence="1">
    <location>
        <begin position="82"/>
        <end position="91"/>
    </location>
</feature>
<proteinExistence type="predicted"/>